<evidence type="ECO:0000313" key="1">
    <source>
        <dbReference type="EMBL" id="KZV53400.1"/>
    </source>
</evidence>
<dbReference type="EMBL" id="KQ990516">
    <property type="protein sequence ID" value="KZV53400.1"/>
    <property type="molecule type" value="Genomic_DNA"/>
</dbReference>
<dbReference type="AlphaFoldDB" id="A0A2Z7D334"/>
<protein>
    <submittedName>
        <fullName evidence="1">Uncharacterized protein</fullName>
    </submittedName>
</protein>
<evidence type="ECO:0000313" key="2">
    <source>
        <dbReference type="Proteomes" id="UP000250235"/>
    </source>
</evidence>
<keyword evidence="2" id="KW-1185">Reference proteome</keyword>
<proteinExistence type="predicted"/>
<name>A0A2Z7D334_9LAMI</name>
<accession>A0A2Z7D334</accession>
<dbReference type="Proteomes" id="UP000250235">
    <property type="component" value="Unassembled WGS sequence"/>
</dbReference>
<organism evidence="1 2">
    <name type="scientific">Dorcoceras hygrometricum</name>
    <dbReference type="NCBI Taxonomy" id="472368"/>
    <lineage>
        <taxon>Eukaryota</taxon>
        <taxon>Viridiplantae</taxon>
        <taxon>Streptophyta</taxon>
        <taxon>Embryophyta</taxon>
        <taxon>Tracheophyta</taxon>
        <taxon>Spermatophyta</taxon>
        <taxon>Magnoliopsida</taxon>
        <taxon>eudicotyledons</taxon>
        <taxon>Gunneridae</taxon>
        <taxon>Pentapetalae</taxon>
        <taxon>asterids</taxon>
        <taxon>lamiids</taxon>
        <taxon>Lamiales</taxon>
        <taxon>Gesneriaceae</taxon>
        <taxon>Didymocarpoideae</taxon>
        <taxon>Trichosporeae</taxon>
        <taxon>Loxocarpinae</taxon>
        <taxon>Dorcoceras</taxon>
    </lineage>
</organism>
<gene>
    <name evidence="1" type="ORF">F511_10186</name>
</gene>
<reference evidence="1 2" key="1">
    <citation type="journal article" date="2015" name="Proc. Natl. Acad. Sci. U.S.A.">
        <title>The resurrection genome of Boea hygrometrica: A blueprint for survival of dehydration.</title>
        <authorList>
            <person name="Xiao L."/>
            <person name="Yang G."/>
            <person name="Zhang L."/>
            <person name="Yang X."/>
            <person name="Zhao S."/>
            <person name="Ji Z."/>
            <person name="Zhou Q."/>
            <person name="Hu M."/>
            <person name="Wang Y."/>
            <person name="Chen M."/>
            <person name="Xu Y."/>
            <person name="Jin H."/>
            <person name="Xiao X."/>
            <person name="Hu G."/>
            <person name="Bao F."/>
            <person name="Hu Y."/>
            <person name="Wan P."/>
            <person name="Li L."/>
            <person name="Deng X."/>
            <person name="Kuang T."/>
            <person name="Xiang C."/>
            <person name="Zhu J.K."/>
            <person name="Oliver M.J."/>
            <person name="He Y."/>
        </authorList>
    </citation>
    <scope>NUCLEOTIDE SEQUENCE [LARGE SCALE GENOMIC DNA]</scope>
    <source>
        <strain evidence="2">cv. XS01</strain>
    </source>
</reference>
<sequence>MQKIKRQITSKIDQHGPALRAGPDCARYDIEKYYNDVVFVIHSSNLLSSRLSYVSESVFDYGFCIKALGSAPAHTWTLARLVHQLPPECTSSRLLLMALAFCFSFRASLTHSCSSSVHIYILCAILSVGHKVVAVQMASENF</sequence>